<dbReference type="SUPFAM" id="SSF55060">
    <property type="entry name" value="GHMP Kinase, C-terminal domain"/>
    <property type="match status" value="1"/>
</dbReference>
<evidence type="ECO:0000256" key="8">
    <source>
        <dbReference type="ARBA" id="ARBA00032554"/>
    </source>
</evidence>
<dbReference type="InterPro" id="IPR020568">
    <property type="entry name" value="Ribosomal_Su5_D2-typ_SF"/>
</dbReference>
<feature type="binding site" evidence="9">
    <location>
        <begin position="94"/>
        <end position="104"/>
    </location>
    <ligand>
        <name>ATP</name>
        <dbReference type="ChEBI" id="CHEBI:30616"/>
    </ligand>
</feature>
<proteinExistence type="inferred from homology"/>
<evidence type="ECO:0000259" key="11">
    <source>
        <dbReference type="Pfam" id="PF08544"/>
    </source>
</evidence>
<evidence type="ECO:0000256" key="6">
    <source>
        <dbReference type="ARBA" id="ARBA00022777"/>
    </source>
</evidence>
<feature type="domain" description="GHMP kinase N-terminal" evidence="10">
    <location>
        <begin position="66"/>
        <end position="139"/>
    </location>
</feature>
<protein>
    <recommendedName>
        <fullName evidence="3 9">4-diphosphocytidyl-2-C-methyl-D-erythritol kinase</fullName>
        <shortName evidence="9">CMK</shortName>
        <ecNumber evidence="2 9">2.7.1.148</ecNumber>
    </recommendedName>
    <alternativeName>
        <fullName evidence="8 9">4-(cytidine-5'-diphospho)-2-C-methyl-D-erythritol kinase</fullName>
    </alternativeName>
</protein>
<feature type="domain" description="GHMP kinase C-terminal" evidence="11">
    <location>
        <begin position="209"/>
        <end position="259"/>
    </location>
</feature>
<comment type="similarity">
    <text evidence="1 9">Belongs to the GHMP kinase family. IspE subfamily.</text>
</comment>
<dbReference type="AlphaFoldDB" id="A0AAE3P5B7"/>
<evidence type="ECO:0000256" key="5">
    <source>
        <dbReference type="ARBA" id="ARBA00022741"/>
    </source>
</evidence>
<dbReference type="Pfam" id="PF00288">
    <property type="entry name" value="GHMP_kinases_N"/>
    <property type="match status" value="1"/>
</dbReference>
<dbReference type="GO" id="GO:0016114">
    <property type="term" value="P:terpenoid biosynthetic process"/>
    <property type="evidence" value="ECO:0007669"/>
    <property type="project" value="UniProtKB-UniRule"/>
</dbReference>
<dbReference type="Pfam" id="PF08544">
    <property type="entry name" value="GHMP_kinases_C"/>
    <property type="match status" value="1"/>
</dbReference>
<dbReference type="PANTHER" id="PTHR43527">
    <property type="entry name" value="4-DIPHOSPHOCYTIDYL-2-C-METHYL-D-ERYTHRITOL KINASE, CHLOROPLASTIC"/>
    <property type="match status" value="1"/>
</dbReference>
<keyword evidence="6 9" id="KW-0418">Kinase</keyword>
<comment type="catalytic activity">
    <reaction evidence="9">
        <text>4-CDP-2-C-methyl-D-erythritol + ATP = 4-CDP-2-C-methyl-D-erythritol 2-phosphate + ADP + H(+)</text>
        <dbReference type="Rhea" id="RHEA:18437"/>
        <dbReference type="ChEBI" id="CHEBI:15378"/>
        <dbReference type="ChEBI" id="CHEBI:30616"/>
        <dbReference type="ChEBI" id="CHEBI:57823"/>
        <dbReference type="ChEBI" id="CHEBI:57919"/>
        <dbReference type="ChEBI" id="CHEBI:456216"/>
        <dbReference type="EC" id="2.7.1.148"/>
    </reaction>
</comment>
<sequence>MKNYFILSPAKINLTLQVLKKRKDNYHEIYTIFQKIDLFDEIEIRRGVRSFSLKFFCNVPIPLEENLVYKAYKLFKKTFNIKEDVAIKVKKTIPICAGLGGGSSNAASVLKGLAYLYGIKVENVYPLAKTLGADVTFFLTPYPSAIGKGIGDELSPFPNFSAWYVLISPNFQITTKWAYENLGLTKSKNPIYYTSKIPPWYQPQGLINDFEPLVFKKYKILKKYKETLKNLGASAVSLSGTGPSIFAVFDDDAPFFIYKYLKLLIKDCNIFLVKNWE</sequence>
<gene>
    <name evidence="9" type="primary">ispE</name>
    <name evidence="12" type="ORF">OD816_000888</name>
</gene>
<evidence type="ECO:0000259" key="10">
    <source>
        <dbReference type="Pfam" id="PF00288"/>
    </source>
</evidence>
<dbReference type="InterPro" id="IPR014721">
    <property type="entry name" value="Ribsml_uS5_D2-typ_fold_subgr"/>
</dbReference>
<evidence type="ECO:0000256" key="1">
    <source>
        <dbReference type="ARBA" id="ARBA00009684"/>
    </source>
</evidence>
<dbReference type="Proteomes" id="UP001144110">
    <property type="component" value="Unassembled WGS sequence"/>
</dbReference>
<feature type="active site" evidence="9">
    <location>
        <position position="11"/>
    </location>
</feature>
<name>A0AAE3P5B7_9BACT</name>
<dbReference type="EC" id="2.7.1.148" evidence="2 9"/>
<dbReference type="Gene3D" id="3.30.70.890">
    <property type="entry name" value="GHMP kinase, C-terminal domain"/>
    <property type="match status" value="1"/>
</dbReference>
<keyword evidence="9" id="KW-0414">Isoprene biosynthesis</keyword>
<comment type="caution">
    <text evidence="12">The sequence shown here is derived from an EMBL/GenBank/DDBJ whole genome shotgun (WGS) entry which is preliminary data.</text>
</comment>
<accession>A0AAE3P5B7</accession>
<evidence type="ECO:0000313" key="12">
    <source>
        <dbReference type="EMBL" id="MDF2953643.1"/>
    </source>
</evidence>
<dbReference type="InterPro" id="IPR004424">
    <property type="entry name" value="IspE"/>
</dbReference>
<dbReference type="GO" id="GO:0019288">
    <property type="term" value="P:isopentenyl diphosphate biosynthetic process, methylerythritol 4-phosphate pathway"/>
    <property type="evidence" value="ECO:0007669"/>
    <property type="project" value="UniProtKB-UniRule"/>
</dbReference>
<dbReference type="HAMAP" id="MF_00061">
    <property type="entry name" value="IspE"/>
    <property type="match status" value="1"/>
</dbReference>
<dbReference type="InterPro" id="IPR006204">
    <property type="entry name" value="GHMP_kinase_N_dom"/>
</dbReference>
<dbReference type="Gene3D" id="3.30.230.10">
    <property type="match status" value="1"/>
</dbReference>
<dbReference type="SUPFAM" id="SSF54211">
    <property type="entry name" value="Ribosomal protein S5 domain 2-like"/>
    <property type="match status" value="1"/>
</dbReference>
<comment type="pathway">
    <text evidence="9">Isoprenoid biosynthesis; isopentenyl diphosphate biosynthesis via DXP pathway; isopentenyl diphosphate from 1-deoxy-D-xylulose 5-phosphate: step 3/6.</text>
</comment>
<dbReference type="PIRSF" id="PIRSF010376">
    <property type="entry name" value="IspE"/>
    <property type="match status" value="1"/>
</dbReference>
<evidence type="ECO:0000313" key="13">
    <source>
        <dbReference type="Proteomes" id="UP001144110"/>
    </source>
</evidence>
<keyword evidence="5 9" id="KW-0547">Nucleotide-binding</keyword>
<evidence type="ECO:0000256" key="4">
    <source>
        <dbReference type="ARBA" id="ARBA00022679"/>
    </source>
</evidence>
<reference evidence="12" key="1">
    <citation type="submission" date="2022-11" db="EMBL/GenBank/DDBJ databases">
        <title>Candidatus Alkanophaga archaea from heated hydrothermal vent sediment oxidize petroleum alkanes.</title>
        <authorList>
            <person name="Zehnle H."/>
            <person name="Laso-Perez R."/>
            <person name="Lipp J."/>
            <person name="Teske A."/>
            <person name="Wegener G."/>
        </authorList>
    </citation>
    <scope>NUCLEOTIDE SEQUENCE</scope>
    <source>
        <strain evidence="12">MCA70</strain>
    </source>
</reference>
<keyword evidence="4 9" id="KW-0808">Transferase</keyword>
<evidence type="ECO:0000256" key="7">
    <source>
        <dbReference type="ARBA" id="ARBA00022840"/>
    </source>
</evidence>
<keyword evidence="7 9" id="KW-0067">ATP-binding</keyword>
<dbReference type="PANTHER" id="PTHR43527:SF2">
    <property type="entry name" value="4-DIPHOSPHOCYTIDYL-2-C-METHYL-D-ERYTHRITOL KINASE, CHLOROPLASTIC"/>
    <property type="match status" value="1"/>
</dbReference>
<evidence type="ECO:0000256" key="2">
    <source>
        <dbReference type="ARBA" id="ARBA00012052"/>
    </source>
</evidence>
<dbReference type="GO" id="GO:0050515">
    <property type="term" value="F:4-(cytidine 5'-diphospho)-2-C-methyl-D-erythritol kinase activity"/>
    <property type="evidence" value="ECO:0007669"/>
    <property type="project" value="UniProtKB-UniRule"/>
</dbReference>
<comment type="function">
    <text evidence="9">Catalyzes the phosphorylation of the position 2 hydroxy group of 4-diphosphocytidyl-2C-methyl-D-erythritol.</text>
</comment>
<organism evidence="12 13">
    <name type="scientific">Candidatus Thermodesulfobacterium syntrophicum</name>
    <dbReference type="NCBI Taxonomy" id="3060442"/>
    <lineage>
        <taxon>Bacteria</taxon>
        <taxon>Pseudomonadati</taxon>
        <taxon>Thermodesulfobacteriota</taxon>
        <taxon>Thermodesulfobacteria</taxon>
        <taxon>Thermodesulfobacteriales</taxon>
        <taxon>Thermodesulfobacteriaceae</taxon>
        <taxon>Thermodesulfobacterium</taxon>
    </lineage>
</organism>
<evidence type="ECO:0000256" key="3">
    <source>
        <dbReference type="ARBA" id="ARBA00017473"/>
    </source>
</evidence>
<feature type="active site" evidence="9">
    <location>
        <position position="134"/>
    </location>
</feature>
<dbReference type="NCBIfam" id="TIGR00154">
    <property type="entry name" value="ispE"/>
    <property type="match status" value="1"/>
</dbReference>
<dbReference type="GO" id="GO:0005524">
    <property type="term" value="F:ATP binding"/>
    <property type="evidence" value="ECO:0007669"/>
    <property type="project" value="UniProtKB-UniRule"/>
</dbReference>
<dbReference type="EMBL" id="JAPHEG010000003">
    <property type="protein sequence ID" value="MDF2953643.1"/>
    <property type="molecule type" value="Genomic_DNA"/>
</dbReference>
<dbReference type="InterPro" id="IPR036554">
    <property type="entry name" value="GHMP_kinase_C_sf"/>
</dbReference>
<evidence type="ECO:0000256" key="9">
    <source>
        <dbReference type="HAMAP-Rule" id="MF_00061"/>
    </source>
</evidence>
<dbReference type="InterPro" id="IPR013750">
    <property type="entry name" value="GHMP_kinase_C_dom"/>
</dbReference>